<organism evidence="10">
    <name type="scientific">Cyprideis torosa</name>
    <dbReference type="NCBI Taxonomy" id="163714"/>
    <lineage>
        <taxon>Eukaryota</taxon>
        <taxon>Metazoa</taxon>
        <taxon>Ecdysozoa</taxon>
        <taxon>Arthropoda</taxon>
        <taxon>Crustacea</taxon>
        <taxon>Oligostraca</taxon>
        <taxon>Ostracoda</taxon>
        <taxon>Podocopa</taxon>
        <taxon>Podocopida</taxon>
        <taxon>Cytherocopina</taxon>
        <taxon>Cytheroidea</taxon>
        <taxon>Cytherideidae</taxon>
        <taxon>Cyprideis</taxon>
    </lineage>
</organism>
<evidence type="ECO:0000256" key="5">
    <source>
        <dbReference type="ARBA" id="ARBA00022792"/>
    </source>
</evidence>
<keyword evidence="8 9" id="KW-0472">Membrane</keyword>
<dbReference type="OrthoDB" id="1916310at2759"/>
<keyword evidence="5 9" id="KW-0999">Mitochondrion inner membrane</keyword>
<evidence type="ECO:0000313" key="10">
    <source>
        <dbReference type="EMBL" id="CAD7222131.1"/>
    </source>
</evidence>
<comment type="function">
    <text evidence="1 9">Component of the MICOS complex, a large protein complex of the mitochondrial inner membrane that plays crucial roles in the maintenance of crista junctions, inner membrane architecture, and formation of contact sites to the outer membrane.</text>
</comment>
<evidence type="ECO:0000256" key="8">
    <source>
        <dbReference type="ARBA" id="ARBA00023136"/>
    </source>
</evidence>
<evidence type="ECO:0000256" key="1">
    <source>
        <dbReference type="ARBA" id="ARBA00002689"/>
    </source>
</evidence>
<sequence length="83" mass="8975">MTKGETVSEKELGEKIGLCLSDALVKFGGGIALGGIFSLVVFKRKMWPVTFGGAFGLGMAYSNCQNALNQPYMIDKRRVKVIS</sequence>
<keyword evidence="7 9" id="KW-0496">Mitochondrion</keyword>
<dbReference type="PANTHER" id="PTHR21304:SF0">
    <property type="entry name" value="MICOS COMPLEX SUBUNIT MIC10"/>
    <property type="match status" value="1"/>
</dbReference>
<feature type="transmembrane region" description="Helical" evidence="9">
    <location>
        <begin position="23"/>
        <end position="42"/>
    </location>
</feature>
<accession>A0A7R8VZV2</accession>
<dbReference type="EMBL" id="OB660030">
    <property type="protein sequence ID" value="CAD7222131.1"/>
    <property type="molecule type" value="Genomic_DNA"/>
</dbReference>
<evidence type="ECO:0000256" key="2">
    <source>
        <dbReference type="ARBA" id="ARBA00004434"/>
    </source>
</evidence>
<comment type="subcellular location">
    <subcellularLocation>
        <location evidence="2 9">Mitochondrion inner membrane</location>
        <topology evidence="2 9">Single-pass membrane protein</topology>
    </subcellularLocation>
</comment>
<keyword evidence="4 9" id="KW-0812">Transmembrane</keyword>
<gene>
    <name evidence="10" type="ORF">CTOB1V02_LOCUS147</name>
</gene>
<reference evidence="10" key="1">
    <citation type="submission" date="2020-11" db="EMBL/GenBank/DDBJ databases">
        <authorList>
            <person name="Tran Van P."/>
        </authorList>
    </citation>
    <scope>NUCLEOTIDE SEQUENCE</scope>
</reference>
<proteinExistence type="inferred from homology"/>
<evidence type="ECO:0000256" key="6">
    <source>
        <dbReference type="ARBA" id="ARBA00022989"/>
    </source>
</evidence>
<evidence type="ECO:0000256" key="9">
    <source>
        <dbReference type="RuleBase" id="RU363011"/>
    </source>
</evidence>
<dbReference type="GO" id="GO:0061617">
    <property type="term" value="C:MICOS complex"/>
    <property type="evidence" value="ECO:0007669"/>
    <property type="project" value="UniProtKB-UniRule"/>
</dbReference>
<keyword evidence="6 9" id="KW-1133">Transmembrane helix</keyword>
<dbReference type="AlphaFoldDB" id="A0A7R8VZV2"/>
<dbReference type="PANTHER" id="PTHR21304">
    <property type="entry name" value="MICOS COMPLEX SUBUNIT MIC10"/>
    <property type="match status" value="1"/>
</dbReference>
<evidence type="ECO:0000256" key="7">
    <source>
        <dbReference type="ARBA" id="ARBA00023128"/>
    </source>
</evidence>
<evidence type="ECO:0000256" key="3">
    <source>
        <dbReference type="ARBA" id="ARBA00006792"/>
    </source>
</evidence>
<protein>
    <recommendedName>
        <fullName evidence="9">MICOS complex subunit MIC10</fullName>
    </recommendedName>
</protein>
<comment type="similarity">
    <text evidence="3 9">Belongs to the MICOS complex subunit Mic10 family.</text>
</comment>
<dbReference type="InterPro" id="IPR007512">
    <property type="entry name" value="Mic10"/>
</dbReference>
<dbReference type="Pfam" id="PF04418">
    <property type="entry name" value="DUF543"/>
    <property type="match status" value="1"/>
</dbReference>
<evidence type="ECO:0000256" key="4">
    <source>
        <dbReference type="ARBA" id="ARBA00022692"/>
    </source>
</evidence>
<name>A0A7R8VZV2_9CRUS</name>
<comment type="subunit">
    <text evidence="9">Component of the mitochondrial contact site and cristae organizing system (MICOS) complex.</text>
</comment>